<sequence length="170" mass="19095">MLQRPGQDEYASFYTGYIQVVPEGDYVSILDEQEKALVAMFSSLQEEQALSGYAPGKWSLKEVLGHITDTERIMSYRLLRIARGDQTDLPGFDQDVFIAHSNFDGVALKDLIQDFQAVRQATRALLPTIADEAWTRFGTANTFRISARAIAFVIAGHAQHHLNVAEQKYL</sequence>
<gene>
    <name evidence="2" type="ORF">MJB10_15860</name>
</gene>
<evidence type="ECO:0000259" key="1">
    <source>
        <dbReference type="Pfam" id="PF12867"/>
    </source>
</evidence>
<evidence type="ECO:0000313" key="2">
    <source>
        <dbReference type="EMBL" id="WNR42595.1"/>
    </source>
</evidence>
<dbReference type="AlphaFoldDB" id="A0AA96LPN0"/>
<evidence type="ECO:0000313" key="3">
    <source>
        <dbReference type="Proteomes" id="UP001304650"/>
    </source>
</evidence>
<dbReference type="SUPFAM" id="SSF109854">
    <property type="entry name" value="DinB/YfiT-like putative metalloenzymes"/>
    <property type="match status" value="1"/>
</dbReference>
<dbReference type="EMBL" id="CP130319">
    <property type="protein sequence ID" value="WNR42595.1"/>
    <property type="molecule type" value="Genomic_DNA"/>
</dbReference>
<protein>
    <submittedName>
        <fullName evidence="2">DinB family protein</fullName>
    </submittedName>
</protein>
<dbReference type="Proteomes" id="UP001304650">
    <property type="component" value="Chromosome"/>
</dbReference>
<organism evidence="2 3">
    <name type="scientific">Paenibacillus roseopurpureus</name>
    <dbReference type="NCBI Taxonomy" id="2918901"/>
    <lineage>
        <taxon>Bacteria</taxon>
        <taxon>Bacillati</taxon>
        <taxon>Bacillota</taxon>
        <taxon>Bacilli</taxon>
        <taxon>Bacillales</taxon>
        <taxon>Paenibacillaceae</taxon>
        <taxon>Paenibacillus</taxon>
    </lineage>
</organism>
<dbReference type="InterPro" id="IPR034660">
    <property type="entry name" value="DinB/YfiT-like"/>
</dbReference>
<name>A0AA96LPN0_9BACL</name>
<reference evidence="2" key="1">
    <citation type="submission" date="2022-02" db="EMBL/GenBank/DDBJ databases">
        <title>Paenibacillus sp. MBLB1832 Whole Genome Shotgun Sequencing.</title>
        <authorList>
            <person name="Hwang C.Y."/>
            <person name="Cho E.-S."/>
            <person name="Seo M.-J."/>
        </authorList>
    </citation>
    <scope>NUCLEOTIDE SEQUENCE</scope>
    <source>
        <strain evidence="2">MBLB1832</strain>
    </source>
</reference>
<dbReference type="InterPro" id="IPR024775">
    <property type="entry name" value="DinB-like"/>
</dbReference>
<dbReference type="RefSeq" id="WP_314796164.1">
    <property type="nucleotide sequence ID" value="NZ_CP130319.1"/>
</dbReference>
<dbReference type="Pfam" id="PF12867">
    <property type="entry name" value="DinB_2"/>
    <property type="match status" value="1"/>
</dbReference>
<dbReference type="KEGG" id="proo:MJB10_15860"/>
<dbReference type="Gene3D" id="1.20.120.450">
    <property type="entry name" value="dinb family like domain"/>
    <property type="match status" value="1"/>
</dbReference>
<keyword evidence="3" id="KW-1185">Reference proteome</keyword>
<proteinExistence type="predicted"/>
<accession>A0AA96LPN0</accession>
<feature type="domain" description="DinB-like" evidence="1">
    <location>
        <begin position="30"/>
        <end position="164"/>
    </location>
</feature>